<dbReference type="GO" id="GO:0000209">
    <property type="term" value="P:protein polyubiquitination"/>
    <property type="evidence" value="ECO:0007669"/>
    <property type="project" value="InterPro"/>
</dbReference>
<comment type="catalytic activity">
    <reaction evidence="1">
        <text>S-ubiquitinyl-[E2 ubiquitin-conjugating enzyme]-L-cysteine + [acceptor protein]-L-lysine = [E2 ubiquitin-conjugating enzyme]-L-cysteine + N(6)-ubiquitinyl-[acceptor protein]-L-lysine.</text>
        <dbReference type="EC" id="2.3.2.26"/>
    </reaction>
</comment>
<dbReference type="Gene3D" id="3.30.2410.10">
    <property type="entry name" value="Hect, E3 ligase catalytic domain"/>
    <property type="match status" value="1"/>
</dbReference>
<dbReference type="Gene3D" id="3.90.1750.10">
    <property type="entry name" value="Hect, E3 ligase catalytic domains"/>
    <property type="match status" value="1"/>
</dbReference>
<evidence type="ECO:0000259" key="8">
    <source>
        <dbReference type="PROSITE" id="PS50237"/>
    </source>
</evidence>
<evidence type="ECO:0000256" key="4">
    <source>
        <dbReference type="ARBA" id="ARBA00022490"/>
    </source>
</evidence>
<evidence type="ECO:0000256" key="3">
    <source>
        <dbReference type="ARBA" id="ARBA00012485"/>
    </source>
</evidence>
<feature type="active site" description="Glycyl thioester intermediate" evidence="7">
    <location>
        <position position="394"/>
    </location>
</feature>
<dbReference type="InterPro" id="IPR000569">
    <property type="entry name" value="HECT_dom"/>
</dbReference>
<comment type="subcellular location">
    <subcellularLocation>
        <location evidence="2">Cytoplasm</location>
    </subcellularLocation>
</comment>
<dbReference type="SUPFAM" id="SSF56204">
    <property type="entry name" value="Hect, E3 ligase catalytic domain"/>
    <property type="match status" value="1"/>
</dbReference>
<dbReference type="GO" id="GO:0061630">
    <property type="term" value="F:ubiquitin protein ligase activity"/>
    <property type="evidence" value="ECO:0007669"/>
    <property type="project" value="UniProtKB-EC"/>
</dbReference>
<dbReference type="InterPro" id="IPR035983">
    <property type="entry name" value="Hect_E3_ubiquitin_ligase"/>
</dbReference>
<evidence type="ECO:0000256" key="2">
    <source>
        <dbReference type="ARBA" id="ARBA00004496"/>
    </source>
</evidence>
<dbReference type="FunFam" id="3.30.2410.10:FF:000003">
    <property type="entry name" value="probable E3 ubiquitin-protein ligase HERC4 isoform X1"/>
    <property type="match status" value="1"/>
</dbReference>
<sequence>MVNEHLNGNNKNLRVDFLNWVNTGKSKFTFCNYPFILNPEMKSQILNIEALISQRKKQDETIFSLIYGVRESPYFLLKVKRGDLIHDSIHKIGLQKAMNPEDLKKQLRVQFSGEEGIDEGGVRKEWFQLVVEDLFSVKYGMFIQDDETRSYWWFNHKSEDITAFELLGNVLGLAIYNAVILDLHFPLVVYKKLCGMKCTLDDLQHINPGLYTGLTQLLAYNGQNIEEDFQLHFQITISYFGATETHDLKPNGGAIPVTLENRQEYVDLYVKYLLEESIYHQFDAFKSGFMSVCDGRALKLFEPEELQLLICGSPVLDFYELEKSTHYDNGYTEDSHIVKIFWEVVHSLSETEKKKLLFFATGSDRCPIGGLGKLNFVITKHGGDSDRLPTSHTCFNHLLLPEYSSKEKLERLLRLAISNSTGFGML</sequence>
<feature type="domain" description="HECT" evidence="8">
    <location>
        <begin position="99"/>
        <end position="426"/>
    </location>
</feature>
<dbReference type="SMART" id="SM00119">
    <property type="entry name" value="HECTc"/>
    <property type="match status" value="1"/>
</dbReference>
<evidence type="ECO:0000313" key="9">
    <source>
        <dbReference type="EMBL" id="NDV31803.1"/>
    </source>
</evidence>
<reference evidence="9" key="1">
    <citation type="journal article" date="2020" name="J. Eukaryot. Microbiol.">
        <title>De novo Sequencing, Assembly and Annotation of the Transcriptome for the Free-Living Testate Amoeba Arcella intermedia.</title>
        <authorList>
            <person name="Ribeiro G.M."/>
            <person name="Porfirio-Sousa A.L."/>
            <person name="Maurer-Alcala X.X."/>
            <person name="Katz L.A."/>
            <person name="Lahr D.J.G."/>
        </authorList>
    </citation>
    <scope>NUCLEOTIDE SEQUENCE</scope>
</reference>
<dbReference type="CDD" id="cd00078">
    <property type="entry name" value="HECTc"/>
    <property type="match status" value="1"/>
</dbReference>
<evidence type="ECO:0000256" key="7">
    <source>
        <dbReference type="PROSITE-ProRule" id="PRU00104"/>
    </source>
</evidence>
<dbReference type="AlphaFoldDB" id="A0A6B2L435"/>
<keyword evidence="4" id="KW-0963">Cytoplasm</keyword>
<protein>
    <recommendedName>
        <fullName evidence="3">HECT-type E3 ubiquitin transferase</fullName>
        <ecNumber evidence="3">2.3.2.26</ecNumber>
    </recommendedName>
</protein>
<dbReference type="FunFam" id="3.30.2160.10:FF:000004">
    <property type="entry name" value="probable E3 ubiquitin-protein ligase HERC4 isoform X1"/>
    <property type="match status" value="1"/>
</dbReference>
<evidence type="ECO:0000256" key="6">
    <source>
        <dbReference type="ARBA" id="ARBA00022786"/>
    </source>
</evidence>
<dbReference type="InterPro" id="IPR044611">
    <property type="entry name" value="E3A/B/C-like"/>
</dbReference>
<keyword evidence="6 7" id="KW-0833">Ubl conjugation pathway</keyword>
<dbReference type="Gene3D" id="3.30.2160.10">
    <property type="entry name" value="Hect, E3 ligase catalytic domain"/>
    <property type="match status" value="1"/>
</dbReference>
<dbReference type="PROSITE" id="PS50237">
    <property type="entry name" value="HECT"/>
    <property type="match status" value="1"/>
</dbReference>
<proteinExistence type="predicted"/>
<dbReference type="GO" id="GO:0005737">
    <property type="term" value="C:cytoplasm"/>
    <property type="evidence" value="ECO:0007669"/>
    <property type="project" value="UniProtKB-SubCell"/>
</dbReference>
<name>A0A6B2L435_9EUKA</name>
<dbReference type="Pfam" id="PF00632">
    <property type="entry name" value="HECT"/>
    <property type="match status" value="1"/>
</dbReference>
<dbReference type="EMBL" id="GIBP01002834">
    <property type="protein sequence ID" value="NDV31803.1"/>
    <property type="molecule type" value="Transcribed_RNA"/>
</dbReference>
<dbReference type="PANTHER" id="PTHR45700:SF8">
    <property type="entry name" value="HECT-TYPE E3 UBIQUITIN TRANSFERASE"/>
    <property type="match status" value="1"/>
</dbReference>
<keyword evidence="5" id="KW-0808">Transferase</keyword>
<evidence type="ECO:0000256" key="5">
    <source>
        <dbReference type="ARBA" id="ARBA00022679"/>
    </source>
</evidence>
<dbReference type="PANTHER" id="PTHR45700">
    <property type="entry name" value="UBIQUITIN-PROTEIN LIGASE E3C"/>
    <property type="match status" value="1"/>
</dbReference>
<organism evidence="9">
    <name type="scientific">Arcella intermedia</name>
    <dbReference type="NCBI Taxonomy" id="1963864"/>
    <lineage>
        <taxon>Eukaryota</taxon>
        <taxon>Amoebozoa</taxon>
        <taxon>Tubulinea</taxon>
        <taxon>Elardia</taxon>
        <taxon>Arcellinida</taxon>
        <taxon>Sphaerothecina</taxon>
        <taxon>Arcellidae</taxon>
        <taxon>Arcella</taxon>
    </lineage>
</organism>
<evidence type="ECO:0000256" key="1">
    <source>
        <dbReference type="ARBA" id="ARBA00000885"/>
    </source>
</evidence>
<accession>A0A6B2L435</accession>
<dbReference type="EC" id="2.3.2.26" evidence="3"/>